<evidence type="ECO:0000313" key="4">
    <source>
        <dbReference type="Proteomes" id="UP001344447"/>
    </source>
</evidence>
<protein>
    <submittedName>
        <fullName evidence="3">Uncharacterized protein</fullName>
    </submittedName>
</protein>
<organism evidence="3 4">
    <name type="scientific">Dictyostelium firmibasis</name>
    <dbReference type="NCBI Taxonomy" id="79012"/>
    <lineage>
        <taxon>Eukaryota</taxon>
        <taxon>Amoebozoa</taxon>
        <taxon>Evosea</taxon>
        <taxon>Eumycetozoa</taxon>
        <taxon>Dictyostelia</taxon>
        <taxon>Dictyosteliales</taxon>
        <taxon>Dictyosteliaceae</taxon>
        <taxon>Dictyostelium</taxon>
    </lineage>
</organism>
<feature type="region of interest" description="Disordered" evidence="2">
    <location>
        <begin position="57"/>
        <end position="80"/>
    </location>
</feature>
<sequence length="462" mass="52535">MISSNFNNNATPDFLISNNNYIFFNNNANIPAPLTNRLPYTNKFFNNQINKEEIITNNNNNNNNNNNINNINNNNSNNSVEYDVPTLSPQILSAELLSSPQKQQINSPSPSSSSVESSSVPQFPQYCSLKKCELCERGQPALLLKTPTWSSIMRVVFFTLHNEYPEKQYFSLKTEVYEFMTSHWERLCINRKRTDNWRKQIQDMLSHSKNVFESGLEKLKQNGFWKLRNIVDPWVINENKISSSTESSPVISSNQWKKKRSFDDDSNNIINSEINSNKKLKTQLFTPISSPSLSSSPSSSSSTTTTTTTTTPTTNKTTTIISTTNDQSTPEIESIDNIFGKEIQSIRIETKKLFKLLPSMKNDQNLTKEALASIQLKLSKYENRLNYLEKEKESYRISIPFSPFPISNKLSFNINNYSEPSSPSQQIPSSPSQSTDVSRSNSPIPAQTPKNNCNNNQKLFFA</sequence>
<feature type="compositionally biased region" description="Low complexity" evidence="2">
    <location>
        <begin position="287"/>
        <end position="324"/>
    </location>
</feature>
<feature type="compositionally biased region" description="Polar residues" evidence="2">
    <location>
        <begin position="435"/>
        <end position="462"/>
    </location>
</feature>
<evidence type="ECO:0000256" key="2">
    <source>
        <dbReference type="SAM" id="MobiDB-lite"/>
    </source>
</evidence>
<accession>A0AAN7TYJ5</accession>
<comment type="caution">
    <text evidence="3">The sequence shown here is derived from an EMBL/GenBank/DDBJ whole genome shotgun (WGS) entry which is preliminary data.</text>
</comment>
<feature type="region of interest" description="Disordered" evidence="2">
    <location>
        <begin position="98"/>
        <end position="118"/>
    </location>
</feature>
<proteinExistence type="predicted"/>
<dbReference type="AlphaFoldDB" id="A0AAN7TYJ5"/>
<evidence type="ECO:0000313" key="3">
    <source>
        <dbReference type="EMBL" id="KAK5581402.1"/>
    </source>
</evidence>
<reference evidence="3 4" key="1">
    <citation type="submission" date="2023-11" db="EMBL/GenBank/DDBJ databases">
        <title>Dfirmibasis_genome.</title>
        <authorList>
            <person name="Edelbroek B."/>
            <person name="Kjellin J."/>
            <person name="Jerlstrom-Hultqvist J."/>
            <person name="Soderbom F."/>
        </authorList>
    </citation>
    <scope>NUCLEOTIDE SEQUENCE [LARGE SCALE GENOMIC DNA]</scope>
    <source>
        <strain evidence="3 4">TNS-C-14</strain>
    </source>
</reference>
<dbReference type="FunFam" id="3.90.980.20:FF:000011">
    <property type="entry name" value="Uncharacterized protein"/>
    <property type="match status" value="1"/>
</dbReference>
<feature type="region of interest" description="Disordered" evidence="2">
    <location>
        <begin position="287"/>
        <end position="328"/>
    </location>
</feature>
<name>A0AAN7TYJ5_9MYCE</name>
<dbReference type="Proteomes" id="UP001344447">
    <property type="component" value="Unassembled WGS sequence"/>
</dbReference>
<keyword evidence="1" id="KW-0175">Coiled coil</keyword>
<feature type="compositionally biased region" description="Low complexity" evidence="2">
    <location>
        <begin position="418"/>
        <end position="434"/>
    </location>
</feature>
<feature type="region of interest" description="Disordered" evidence="2">
    <location>
        <begin position="417"/>
        <end position="462"/>
    </location>
</feature>
<dbReference type="EMBL" id="JAVFKY010000002">
    <property type="protein sequence ID" value="KAK5581402.1"/>
    <property type="molecule type" value="Genomic_DNA"/>
</dbReference>
<keyword evidence="4" id="KW-1185">Reference proteome</keyword>
<feature type="compositionally biased region" description="Low complexity" evidence="2">
    <location>
        <begin position="57"/>
        <end position="78"/>
    </location>
</feature>
<evidence type="ECO:0000256" key="1">
    <source>
        <dbReference type="SAM" id="Coils"/>
    </source>
</evidence>
<dbReference type="Gene3D" id="3.90.980.20">
    <property type="match status" value="1"/>
</dbReference>
<gene>
    <name evidence="3" type="ORF">RB653_001434</name>
</gene>
<feature type="coiled-coil region" evidence="1">
    <location>
        <begin position="371"/>
        <end position="398"/>
    </location>
</feature>